<evidence type="ECO:0000313" key="1">
    <source>
        <dbReference type="EMBL" id="ABO56949.1"/>
    </source>
</evidence>
<dbReference type="Proteomes" id="UP000002287">
    <property type="component" value="Chromosome 2"/>
</dbReference>
<proteinExistence type="predicted"/>
<dbReference type="EMBL" id="CP000615">
    <property type="protein sequence ID" value="ABO56949.1"/>
    <property type="molecule type" value="Genomic_DNA"/>
</dbReference>
<sequence>MRPVTGTCTTAGAMVLLLRDRLARNREIARARLHRTLLRYPTPEVKTNVAAGNHGRNGAPGHQPCVQCCKHIAFASLASNLRKLVQDQGR</sequence>
<name>A4JKZ6_BURVG</name>
<dbReference type="HOGENOM" id="CLU_2435266_0_0_4"/>
<protein>
    <submittedName>
        <fullName evidence="1">Uncharacterized protein</fullName>
    </submittedName>
</protein>
<dbReference type="AlphaFoldDB" id="A4JKZ6"/>
<organism evidence="1 2">
    <name type="scientific">Burkholderia vietnamiensis (strain G4 / LMG 22486)</name>
    <name type="common">Burkholderia cepacia (strain R1808)</name>
    <dbReference type="NCBI Taxonomy" id="269482"/>
    <lineage>
        <taxon>Bacteria</taxon>
        <taxon>Pseudomonadati</taxon>
        <taxon>Pseudomonadota</taxon>
        <taxon>Betaproteobacteria</taxon>
        <taxon>Burkholderiales</taxon>
        <taxon>Burkholderiaceae</taxon>
        <taxon>Burkholderia</taxon>
        <taxon>Burkholderia cepacia complex</taxon>
    </lineage>
</organism>
<reference evidence="2" key="1">
    <citation type="submission" date="2007-03" db="EMBL/GenBank/DDBJ databases">
        <title>Complete sequence of chromosome 2 of Burkholderia vietnamiensis G4.</title>
        <authorList>
            <consortium name="US DOE Joint Genome Institute"/>
            <person name="Copeland A."/>
            <person name="Lucas S."/>
            <person name="Lapidus A."/>
            <person name="Barry K."/>
            <person name="Detter J.C."/>
            <person name="Glavina del Rio T."/>
            <person name="Hammon N."/>
            <person name="Israni S."/>
            <person name="Dalin E."/>
            <person name="Tice H."/>
            <person name="Pitluck S."/>
            <person name="Chain P."/>
            <person name="Malfatti S."/>
            <person name="Shin M."/>
            <person name="Vergez L."/>
            <person name="Schmutz J."/>
            <person name="Larimer F."/>
            <person name="Land M."/>
            <person name="Hauser L."/>
            <person name="Kyrpides N."/>
            <person name="Tiedje J."/>
            <person name="Richardson P."/>
        </authorList>
    </citation>
    <scope>NUCLEOTIDE SEQUENCE [LARGE SCALE GENOMIC DNA]</scope>
    <source>
        <strain evidence="2">G4 / LMG 22486</strain>
    </source>
</reference>
<gene>
    <name evidence="1" type="ordered locus">Bcep1808_3968</name>
</gene>
<evidence type="ECO:0000313" key="2">
    <source>
        <dbReference type="Proteomes" id="UP000002287"/>
    </source>
</evidence>
<accession>A4JKZ6</accession>
<dbReference type="KEGG" id="bvi:Bcep1808_3968"/>